<dbReference type="AlphaFoldDB" id="A0A838XZ35"/>
<dbReference type="PANTHER" id="PTHR47572">
    <property type="entry name" value="LIPOPROTEIN-RELATED"/>
    <property type="match status" value="1"/>
</dbReference>
<reference evidence="3 4" key="1">
    <citation type="submission" date="2020-07" db="EMBL/GenBank/DDBJ databases">
        <authorList>
            <person name="Li M."/>
        </authorList>
    </citation>
    <scope>NUCLEOTIDE SEQUENCE [LARGE SCALE GENOMIC DNA]</scope>
    <source>
        <strain evidence="3 4">DSM 23284</strain>
    </source>
</reference>
<dbReference type="Pfam" id="PF08450">
    <property type="entry name" value="SGL"/>
    <property type="match status" value="1"/>
</dbReference>
<dbReference type="RefSeq" id="WP_181761906.1">
    <property type="nucleotide sequence ID" value="NZ_BMCR01000002.1"/>
</dbReference>
<evidence type="ECO:0000313" key="4">
    <source>
        <dbReference type="Proteomes" id="UP000559404"/>
    </source>
</evidence>
<dbReference type="Proteomes" id="UP000559404">
    <property type="component" value="Unassembled WGS sequence"/>
</dbReference>
<accession>A0A838XZ35</accession>
<dbReference type="PANTHER" id="PTHR47572:SF5">
    <property type="entry name" value="BLR2277 PROTEIN"/>
    <property type="match status" value="1"/>
</dbReference>
<keyword evidence="4" id="KW-1185">Reference proteome</keyword>
<comment type="caution">
    <text evidence="3">The sequence shown here is derived from an EMBL/GenBank/DDBJ whole genome shotgun (WGS) entry which is preliminary data.</text>
</comment>
<reference evidence="3 4" key="2">
    <citation type="submission" date="2020-08" db="EMBL/GenBank/DDBJ databases">
        <title>Stappia taiwanensis sp. nov., isolated from a coastal thermal spring.</title>
        <authorList>
            <person name="Kampfer P."/>
        </authorList>
    </citation>
    <scope>NUCLEOTIDE SEQUENCE [LARGE SCALE GENOMIC DNA]</scope>
    <source>
        <strain evidence="3 4">DSM 23284</strain>
    </source>
</reference>
<evidence type="ECO:0000259" key="2">
    <source>
        <dbReference type="Pfam" id="PF08450"/>
    </source>
</evidence>
<keyword evidence="1" id="KW-0732">Signal</keyword>
<sequence length="338" mass="36014">MSRCLVFLSVFLLSMSSGLVPAAASEWRILAQFDDAPEGLVADGKGGFYVSLFHSGHVMQVAKDGTVRKVADLRTVIGSAKGSTVGIDWDGADKLYVAFSEYSKRFPWPAKAKLSVEACGDATVTRSGLYAVSLSTGTVEPVVTRADGYPFCFPDDPVIASDGSIYLSDLSLQAIWKIDPKEKSAVLWSKDPLFSPGDKSLSGYPVGVNGIALAGDESALFGVTGGIPMLVKVPINADGSAGKAEMLTFGYDNMDGLEVDAEGNFYLTETLRSEIWKVSPDARKREQLGNPLQAPLGAPASLAFGAEDICVTNLNFFKHLPEEKANSIACRKLGAPLW</sequence>
<feature type="domain" description="SMP-30/Gluconolactonase/LRE-like region" evidence="2">
    <location>
        <begin position="125"/>
        <end position="308"/>
    </location>
</feature>
<dbReference type="EMBL" id="JACEON010000023">
    <property type="protein sequence ID" value="MBA4613706.1"/>
    <property type="molecule type" value="Genomic_DNA"/>
</dbReference>
<evidence type="ECO:0000313" key="3">
    <source>
        <dbReference type="EMBL" id="MBA4613706.1"/>
    </source>
</evidence>
<organism evidence="3 4">
    <name type="scientific">Stappia taiwanensis</name>
    <dbReference type="NCBI Taxonomy" id="992267"/>
    <lineage>
        <taxon>Bacteria</taxon>
        <taxon>Pseudomonadati</taxon>
        <taxon>Pseudomonadota</taxon>
        <taxon>Alphaproteobacteria</taxon>
        <taxon>Hyphomicrobiales</taxon>
        <taxon>Stappiaceae</taxon>
        <taxon>Stappia</taxon>
    </lineage>
</organism>
<gene>
    <name evidence="3" type="ORF">H1W37_18765</name>
</gene>
<dbReference type="SUPFAM" id="SSF63829">
    <property type="entry name" value="Calcium-dependent phosphotriesterase"/>
    <property type="match status" value="1"/>
</dbReference>
<dbReference type="InterPro" id="IPR051262">
    <property type="entry name" value="SMP-30/CGR1_Lactonase"/>
</dbReference>
<protein>
    <submittedName>
        <fullName evidence="3">SMP-30/gluconolactonase/LRE family protein</fullName>
    </submittedName>
</protein>
<evidence type="ECO:0000256" key="1">
    <source>
        <dbReference type="SAM" id="SignalP"/>
    </source>
</evidence>
<proteinExistence type="predicted"/>
<dbReference type="InterPro" id="IPR011042">
    <property type="entry name" value="6-blade_b-propeller_TolB-like"/>
</dbReference>
<feature type="chain" id="PRO_5032748171" evidence="1">
    <location>
        <begin position="23"/>
        <end position="338"/>
    </location>
</feature>
<name>A0A838XZ35_9HYPH</name>
<dbReference type="Gene3D" id="2.120.10.30">
    <property type="entry name" value="TolB, C-terminal domain"/>
    <property type="match status" value="1"/>
</dbReference>
<dbReference type="InterPro" id="IPR013658">
    <property type="entry name" value="SGL"/>
</dbReference>
<feature type="signal peptide" evidence="1">
    <location>
        <begin position="1"/>
        <end position="22"/>
    </location>
</feature>